<keyword evidence="2 5" id="KW-0812">Transmembrane</keyword>
<evidence type="ECO:0000256" key="2">
    <source>
        <dbReference type="ARBA" id="ARBA00022692"/>
    </source>
</evidence>
<keyword evidence="3 5" id="KW-1133">Transmembrane helix</keyword>
<protein>
    <recommendedName>
        <fullName evidence="6">DUF1232 domain-containing protein</fullName>
    </recommendedName>
</protein>
<feature type="transmembrane region" description="Helical" evidence="5">
    <location>
        <begin position="79"/>
        <end position="100"/>
    </location>
</feature>
<evidence type="ECO:0000313" key="7">
    <source>
        <dbReference type="EMBL" id="CEA05242.1"/>
    </source>
</evidence>
<dbReference type="PATRIC" id="fig|1461583.4.peg.2278"/>
<evidence type="ECO:0000256" key="3">
    <source>
        <dbReference type="ARBA" id="ARBA00022989"/>
    </source>
</evidence>
<dbReference type="GO" id="GO:0012505">
    <property type="term" value="C:endomembrane system"/>
    <property type="evidence" value="ECO:0007669"/>
    <property type="project" value="UniProtKB-SubCell"/>
</dbReference>
<keyword evidence="4 5" id="KW-0472">Membrane</keyword>
<dbReference type="HOGENOM" id="CLU_130854_0_0_9"/>
<dbReference type="InterPro" id="IPR010652">
    <property type="entry name" value="DUF1232"/>
</dbReference>
<feature type="transmembrane region" description="Helical" evidence="5">
    <location>
        <begin position="30"/>
        <end position="49"/>
    </location>
</feature>
<gene>
    <name evidence="7" type="ORF">BN1050_02363</name>
</gene>
<reference evidence="7" key="1">
    <citation type="submission" date="2014-07" db="EMBL/GenBank/DDBJ databases">
        <authorList>
            <person name="Urmite Genomes Urmite Genomes"/>
        </authorList>
    </citation>
    <scope>NUCLEOTIDE SEQUENCE</scope>
    <source>
        <strain evidence="7">13S34_air</strain>
    </source>
</reference>
<comment type="subcellular location">
    <subcellularLocation>
        <location evidence="1">Endomembrane system</location>
        <topology evidence="1">Multi-pass membrane protein</topology>
    </subcellularLocation>
</comment>
<organism evidence="7">
    <name type="scientific">Metalysinibacillus saudimassiliensis</name>
    <dbReference type="NCBI Taxonomy" id="1461583"/>
    <lineage>
        <taxon>Bacteria</taxon>
        <taxon>Bacillati</taxon>
        <taxon>Bacillota</taxon>
        <taxon>Bacilli</taxon>
        <taxon>Bacillales</taxon>
        <taxon>Caryophanaceae</taxon>
        <taxon>Metalysinibacillus</taxon>
    </lineage>
</organism>
<evidence type="ECO:0000256" key="5">
    <source>
        <dbReference type="SAM" id="Phobius"/>
    </source>
</evidence>
<name>A0A078MIL9_9BACL</name>
<evidence type="ECO:0000256" key="1">
    <source>
        <dbReference type="ARBA" id="ARBA00004127"/>
    </source>
</evidence>
<accession>A0A078MIL9</accession>
<evidence type="ECO:0000256" key="4">
    <source>
        <dbReference type="ARBA" id="ARBA00023136"/>
    </source>
</evidence>
<proteinExistence type="predicted"/>
<dbReference type="AlphaFoldDB" id="A0A078MIL9"/>
<feature type="domain" description="DUF1232" evidence="6">
    <location>
        <begin position="58"/>
        <end position="94"/>
    </location>
</feature>
<dbReference type="Pfam" id="PF06803">
    <property type="entry name" value="DUF1232"/>
    <property type="match status" value="1"/>
</dbReference>
<dbReference type="EMBL" id="LN483077">
    <property type="protein sequence ID" value="CEA05242.1"/>
    <property type="molecule type" value="Genomic_DNA"/>
</dbReference>
<sequence length="152" mass="17008">MMQNYMDFYDKLRAKLVAFTKKKNGKDRKFVSILLFVPDLFHLLVSAMLDKDIAGKDKALIGAGLAYFMLPLDFLPEGLLGFGGFVDDIIVATFVINTLINRLGASAIEKHWSGDEGLLHVLQKITAKTEKITEKVPAKNMLARYITDEQKG</sequence>
<evidence type="ECO:0000259" key="6">
    <source>
        <dbReference type="Pfam" id="PF06803"/>
    </source>
</evidence>